<evidence type="ECO:0000256" key="2">
    <source>
        <dbReference type="ARBA" id="ARBA00023125"/>
    </source>
</evidence>
<organism evidence="9 10">
    <name type="scientific">Loxostege sticticalis</name>
    <name type="common">Beet webworm moth</name>
    <dbReference type="NCBI Taxonomy" id="481309"/>
    <lineage>
        <taxon>Eukaryota</taxon>
        <taxon>Metazoa</taxon>
        <taxon>Ecdysozoa</taxon>
        <taxon>Arthropoda</taxon>
        <taxon>Hexapoda</taxon>
        <taxon>Insecta</taxon>
        <taxon>Pterygota</taxon>
        <taxon>Neoptera</taxon>
        <taxon>Endopterygota</taxon>
        <taxon>Lepidoptera</taxon>
        <taxon>Glossata</taxon>
        <taxon>Ditrysia</taxon>
        <taxon>Pyraloidea</taxon>
        <taxon>Crambidae</taxon>
        <taxon>Pyraustinae</taxon>
        <taxon>Loxostege</taxon>
    </lineage>
</organism>
<comment type="subcellular location">
    <subcellularLocation>
        <location evidence="1 5 6">Nucleus</location>
    </subcellularLocation>
</comment>
<gene>
    <name evidence="9" type="ORF">ABMA27_001437</name>
</gene>
<dbReference type="Pfam" id="PF00046">
    <property type="entry name" value="Homeodomain"/>
    <property type="match status" value="1"/>
</dbReference>
<dbReference type="InterPro" id="IPR009057">
    <property type="entry name" value="Homeodomain-like_sf"/>
</dbReference>
<keyword evidence="2 5" id="KW-0238">DNA-binding</keyword>
<keyword evidence="10" id="KW-1185">Reference proteome</keyword>
<dbReference type="PANTHER" id="PTHR45664">
    <property type="entry name" value="PROTEIN ZERKNUELLT 1-RELATED"/>
    <property type="match status" value="1"/>
</dbReference>
<dbReference type="Proteomes" id="UP001549920">
    <property type="component" value="Unassembled WGS sequence"/>
</dbReference>
<evidence type="ECO:0000313" key="10">
    <source>
        <dbReference type="Proteomes" id="UP001549920"/>
    </source>
</evidence>
<reference evidence="9 10" key="1">
    <citation type="submission" date="2024-06" db="EMBL/GenBank/DDBJ databases">
        <title>A chromosome-level genome assembly of beet webworm, Loxostege sticticalis.</title>
        <authorList>
            <person name="Zhang Y."/>
        </authorList>
    </citation>
    <scope>NUCLEOTIDE SEQUENCE [LARGE SCALE GENOMIC DNA]</scope>
    <source>
        <strain evidence="9">AQ026</strain>
        <tissue evidence="9">Whole body</tissue>
    </source>
</reference>
<dbReference type="PROSITE" id="PS50071">
    <property type="entry name" value="HOMEOBOX_2"/>
    <property type="match status" value="1"/>
</dbReference>
<protein>
    <recommendedName>
        <fullName evidence="8">Homeobox domain-containing protein</fullName>
    </recommendedName>
</protein>
<keyword evidence="3 5" id="KW-0371">Homeobox</keyword>
<dbReference type="InterPro" id="IPR001356">
    <property type="entry name" value="HD"/>
</dbReference>
<evidence type="ECO:0000256" key="7">
    <source>
        <dbReference type="SAM" id="MobiDB-lite"/>
    </source>
</evidence>
<evidence type="ECO:0000256" key="6">
    <source>
        <dbReference type="RuleBase" id="RU000682"/>
    </source>
</evidence>
<comment type="caution">
    <text evidence="9">The sequence shown here is derived from an EMBL/GenBank/DDBJ whole genome shotgun (WGS) entry which is preliminary data.</text>
</comment>
<evidence type="ECO:0000256" key="1">
    <source>
        <dbReference type="ARBA" id="ARBA00004123"/>
    </source>
</evidence>
<proteinExistence type="predicted"/>
<dbReference type="Gene3D" id="1.10.10.60">
    <property type="entry name" value="Homeodomain-like"/>
    <property type="match status" value="1"/>
</dbReference>
<dbReference type="PRINTS" id="PR00024">
    <property type="entry name" value="HOMEOBOX"/>
</dbReference>
<sequence>MSTPPTPIINLDSPKEIYDVDDIHHWNQDSTESAKNGTLQEWITEPLQMLTSASSASSQSTTIELKASPATNEEKDGFAALPATSNAPGQLLTLTTNGQSHLASLSTPNGLTTIPATSNGYHHVYTIPATTTGHHQSAIPGSSNGYHQQIPMPETSNGMNYGHYNNGVHYTSSNGITGYAPNMSNGVQMMNGRPPTQIVYPMRPNGGYSVNTMNGSNGYVNGIVNGRYVRPGWVSTSKVVNGVKKQKRNRTAFTSHQMMELEQEYARARYLDRTRRIELSESLNLNQRTIKIWFQNRRMKEKKDRLEEVTTSDSPPANINDLPIYIQDDLYVPVGVENGHYNPALYADSSPMLAMSPMLPPAMPQVHQVPELPYLVENAIPAYNPVHGNGIQAPQPPMVPLNGTLAENVPKANAEENWDLSWIRSINISDDIELA</sequence>
<feature type="region of interest" description="Disordered" evidence="7">
    <location>
        <begin position="50"/>
        <end position="71"/>
    </location>
</feature>
<evidence type="ECO:0000256" key="4">
    <source>
        <dbReference type="ARBA" id="ARBA00023242"/>
    </source>
</evidence>
<feature type="domain" description="Homeobox" evidence="8">
    <location>
        <begin position="244"/>
        <end position="304"/>
    </location>
</feature>
<evidence type="ECO:0000256" key="3">
    <source>
        <dbReference type="ARBA" id="ARBA00023155"/>
    </source>
</evidence>
<accession>A0ABR3HYI7</accession>
<feature type="DNA-binding region" description="Homeobox" evidence="5">
    <location>
        <begin position="246"/>
        <end position="305"/>
    </location>
</feature>
<evidence type="ECO:0000256" key="5">
    <source>
        <dbReference type="PROSITE-ProRule" id="PRU00108"/>
    </source>
</evidence>
<dbReference type="InterPro" id="IPR020479">
    <property type="entry name" value="HD_metazoa"/>
</dbReference>
<evidence type="ECO:0000259" key="8">
    <source>
        <dbReference type="PROSITE" id="PS50071"/>
    </source>
</evidence>
<dbReference type="InterPro" id="IPR017970">
    <property type="entry name" value="Homeobox_CS"/>
</dbReference>
<dbReference type="SMART" id="SM00389">
    <property type="entry name" value="HOX"/>
    <property type="match status" value="1"/>
</dbReference>
<feature type="compositionally biased region" description="Low complexity" evidence="7">
    <location>
        <begin position="51"/>
        <end position="62"/>
    </location>
</feature>
<dbReference type="SUPFAM" id="SSF46689">
    <property type="entry name" value="Homeodomain-like"/>
    <property type="match status" value="1"/>
</dbReference>
<evidence type="ECO:0000313" key="9">
    <source>
        <dbReference type="EMBL" id="KAL0881611.1"/>
    </source>
</evidence>
<dbReference type="PANTHER" id="PTHR45664:SF12">
    <property type="entry name" value="PANCREAS_DUODENUM HOMEOBOX PROTEIN 1"/>
    <property type="match status" value="1"/>
</dbReference>
<keyword evidence="4 5" id="KW-0539">Nucleus</keyword>
<dbReference type="CDD" id="cd00086">
    <property type="entry name" value="homeodomain"/>
    <property type="match status" value="1"/>
</dbReference>
<dbReference type="EMBL" id="JBEUOH010000011">
    <property type="protein sequence ID" value="KAL0881611.1"/>
    <property type="molecule type" value="Genomic_DNA"/>
</dbReference>
<dbReference type="PROSITE" id="PS00027">
    <property type="entry name" value="HOMEOBOX_1"/>
    <property type="match status" value="1"/>
</dbReference>
<name>A0ABR3HYI7_LOXSC</name>